<dbReference type="RefSeq" id="WP_037167045.1">
    <property type="nucleotide sequence ID" value="NZ_CAJXID010000021.1"/>
</dbReference>
<dbReference type="GO" id="GO:0050660">
    <property type="term" value="F:flavin adenine dinucleotide binding"/>
    <property type="evidence" value="ECO:0007669"/>
    <property type="project" value="InterPro"/>
</dbReference>
<evidence type="ECO:0000259" key="5">
    <source>
        <dbReference type="Pfam" id="PF01266"/>
    </source>
</evidence>
<sequence length="395" mass="42802">MAESFRYIVIGGGMFGAAAARHLSKSTEGVALIGPAEPLDYQSHDGVFASHYDEARITRRFDADALWASFASRSLDRYREIEDESGIGFYSEVGCLFVGPQPRSEADYLHRASAVALSMAFPVETLPPTQLANRFPQFDFPSHVSGYHEETKAGHINPRALVRAQTLLATRGGVRHIAQMVTSVRDEGDRVRVETADGDYLAERVLVAAGAFSNFQTLLPRALALRAAPRTVVFFELGEAEMATFSTMPSTIVFTDREEDHVYILPPVRYPDGKVYLKLGGDIEAGGFDRLEDVQAWFRTSGDAAERQRLIDIAVQLMPGLAGCPTSSAACVASFTPTARPYAGYTASPRIAVLAGGNFVAAKSSDEIGRLGSLLLLQGGLGEDDFGHQMAPVFQ</sequence>
<dbReference type="GO" id="GO:0008115">
    <property type="term" value="F:sarcosine oxidase activity"/>
    <property type="evidence" value="ECO:0007669"/>
    <property type="project" value="TreeGrafter"/>
</dbReference>
<dbReference type="EMBL" id="JOKJ01000012">
    <property type="protein sequence ID" value="KEQ07558.1"/>
    <property type="molecule type" value="Genomic_DNA"/>
</dbReference>
<keyword evidence="4" id="KW-0560">Oxidoreductase</keyword>
<evidence type="ECO:0000313" key="7">
    <source>
        <dbReference type="Proteomes" id="UP000052167"/>
    </source>
</evidence>
<dbReference type="AlphaFoldDB" id="A0A922P0Z5"/>
<gene>
    <name evidence="6" type="ORF">GV68_04360</name>
</gene>
<proteinExistence type="predicted"/>
<organism evidence="6 7">
    <name type="scientific">Pseudorhizobium pelagicum</name>
    <dbReference type="NCBI Taxonomy" id="1509405"/>
    <lineage>
        <taxon>Bacteria</taxon>
        <taxon>Pseudomonadati</taxon>
        <taxon>Pseudomonadota</taxon>
        <taxon>Alphaproteobacteria</taxon>
        <taxon>Hyphomicrobiales</taxon>
        <taxon>Rhizobiaceae</taxon>
        <taxon>Rhizobium/Agrobacterium group</taxon>
        <taxon>Pseudorhizobium</taxon>
    </lineage>
</organism>
<keyword evidence="3" id="KW-0274">FAD</keyword>
<evidence type="ECO:0000256" key="3">
    <source>
        <dbReference type="ARBA" id="ARBA00022827"/>
    </source>
</evidence>
<dbReference type="Gene3D" id="3.30.9.10">
    <property type="entry name" value="D-Amino Acid Oxidase, subunit A, domain 2"/>
    <property type="match status" value="1"/>
</dbReference>
<evidence type="ECO:0000256" key="2">
    <source>
        <dbReference type="ARBA" id="ARBA00022630"/>
    </source>
</evidence>
<evidence type="ECO:0000313" key="6">
    <source>
        <dbReference type="EMBL" id="KEQ07558.1"/>
    </source>
</evidence>
<accession>A0A922P0Z5</accession>
<dbReference type="OrthoDB" id="4443251at2"/>
<dbReference type="SUPFAM" id="SSF51905">
    <property type="entry name" value="FAD/NAD(P)-binding domain"/>
    <property type="match status" value="1"/>
</dbReference>
<dbReference type="SUPFAM" id="SSF54373">
    <property type="entry name" value="FAD-linked reductases, C-terminal domain"/>
    <property type="match status" value="1"/>
</dbReference>
<name>A0A922P0Z5_9HYPH</name>
<evidence type="ECO:0000256" key="4">
    <source>
        <dbReference type="ARBA" id="ARBA00023002"/>
    </source>
</evidence>
<comment type="caution">
    <text evidence="6">The sequence shown here is derived from an EMBL/GenBank/DDBJ whole genome shotgun (WGS) entry which is preliminary data.</text>
</comment>
<dbReference type="Gene3D" id="3.50.50.60">
    <property type="entry name" value="FAD/NAD(P)-binding domain"/>
    <property type="match status" value="1"/>
</dbReference>
<comment type="cofactor">
    <cofactor evidence="1">
        <name>FAD</name>
        <dbReference type="ChEBI" id="CHEBI:57692"/>
    </cofactor>
</comment>
<evidence type="ECO:0000256" key="1">
    <source>
        <dbReference type="ARBA" id="ARBA00001974"/>
    </source>
</evidence>
<dbReference type="InterPro" id="IPR006076">
    <property type="entry name" value="FAD-dep_OxRdtase"/>
</dbReference>
<reference evidence="6 7" key="1">
    <citation type="submission" date="2014-06" db="EMBL/GenBank/DDBJ databases">
        <title>Rhizobium pelagicum/R2-400B4.</title>
        <authorList>
            <person name="Kimes N.E."/>
            <person name="Lopez-Perez M."/>
        </authorList>
    </citation>
    <scope>NUCLEOTIDE SEQUENCE [LARGE SCALE GENOMIC DNA]</scope>
    <source>
        <strain evidence="6 7">R2-400B4</strain>
    </source>
</reference>
<protein>
    <submittedName>
        <fullName evidence="6">FAD-dependent oxidoreductase</fullName>
    </submittedName>
</protein>
<dbReference type="PANTHER" id="PTHR10961">
    <property type="entry name" value="PEROXISOMAL SARCOSINE OXIDASE"/>
    <property type="match status" value="1"/>
</dbReference>
<dbReference type="InterPro" id="IPR036188">
    <property type="entry name" value="FAD/NAD-bd_sf"/>
</dbReference>
<keyword evidence="2" id="KW-0285">Flavoprotein</keyword>
<dbReference type="Proteomes" id="UP000052167">
    <property type="component" value="Unassembled WGS sequence"/>
</dbReference>
<dbReference type="InterPro" id="IPR045170">
    <property type="entry name" value="MTOX"/>
</dbReference>
<dbReference type="PANTHER" id="PTHR10961:SF10">
    <property type="entry name" value="FAD DEPENDENT OXIDOREDUCTASE DOMAIN-CONTAINING PROTEIN"/>
    <property type="match status" value="1"/>
</dbReference>
<dbReference type="Pfam" id="PF01266">
    <property type="entry name" value="DAO"/>
    <property type="match status" value="1"/>
</dbReference>
<feature type="domain" description="FAD dependent oxidoreductase" evidence="5">
    <location>
        <begin position="7"/>
        <end position="370"/>
    </location>
</feature>
<keyword evidence="7" id="KW-1185">Reference proteome</keyword>